<dbReference type="OrthoDB" id="7325338at2"/>
<sequence>MMREDTMSTSGATPRPAGMPAIPFFDAGGGGPLRHAEQHPVRARALRDDCLRSLPGAAAPFLPALDSATRRWLARSGSPYVPEIAQIAATLDFPGIWLLNGSYLWGCTATARDEDGAPWLARTLDWPFRGLGRHADVVRVEAPAGDYFNVTWAGYAGVLTAMAPGRFGACINQAPMWRRTRHHWLRAYDLAANAWHTFANVGHIPPDQLLRRVFETCATFAEARAALERTPVARPVIYMLIGCAAGERCVIERTEEGFTTREDDTNAANDWTPGRPMWEARVSASHFLTRPADEAVARCRARRDALADWRGLLSKGGFDWVAAPVLNPYTRLAVTMSPARAILRVAAYEMTNGELPEQVAQFCEA</sequence>
<feature type="region of interest" description="Disordered" evidence="1">
    <location>
        <begin position="1"/>
        <end position="21"/>
    </location>
</feature>
<dbReference type="Proteomes" id="UP000198755">
    <property type="component" value="Unassembled WGS sequence"/>
</dbReference>
<protein>
    <recommendedName>
        <fullName evidence="4">Acyl-coenzyme A:6-aminopenicillanic acid acyl-transferase</fullName>
    </recommendedName>
</protein>
<evidence type="ECO:0000313" key="3">
    <source>
        <dbReference type="Proteomes" id="UP000198755"/>
    </source>
</evidence>
<dbReference type="Gene3D" id="3.60.60.10">
    <property type="entry name" value="Penicillin V Acylase, Chain A"/>
    <property type="match status" value="1"/>
</dbReference>
<dbReference type="STRING" id="1612308.SAMN05444581_10918"/>
<dbReference type="EMBL" id="FOSN01000009">
    <property type="protein sequence ID" value="SFK49959.1"/>
    <property type="molecule type" value="Genomic_DNA"/>
</dbReference>
<keyword evidence="3" id="KW-1185">Reference proteome</keyword>
<dbReference type="RefSeq" id="WP_091682317.1">
    <property type="nucleotide sequence ID" value="NZ_FOSN01000009.1"/>
</dbReference>
<organism evidence="2 3">
    <name type="scientific">Methylocapsa palsarum</name>
    <dbReference type="NCBI Taxonomy" id="1612308"/>
    <lineage>
        <taxon>Bacteria</taxon>
        <taxon>Pseudomonadati</taxon>
        <taxon>Pseudomonadota</taxon>
        <taxon>Alphaproteobacteria</taxon>
        <taxon>Hyphomicrobiales</taxon>
        <taxon>Beijerinckiaceae</taxon>
        <taxon>Methylocapsa</taxon>
    </lineage>
</organism>
<dbReference type="AlphaFoldDB" id="A0A1I4A2G4"/>
<proteinExistence type="predicted"/>
<evidence type="ECO:0000313" key="2">
    <source>
        <dbReference type="EMBL" id="SFK49959.1"/>
    </source>
</evidence>
<dbReference type="PANTHER" id="PTHR28583:SF4">
    <property type="entry name" value="N-ACYLETHANOLAMINE-HYDROLYZING ACID AMIDASE"/>
    <property type="match status" value="1"/>
</dbReference>
<evidence type="ECO:0008006" key="4">
    <source>
        <dbReference type="Google" id="ProtNLM"/>
    </source>
</evidence>
<name>A0A1I4A2G4_9HYPH</name>
<dbReference type="GO" id="GO:0016810">
    <property type="term" value="F:hydrolase activity, acting on carbon-nitrogen (but not peptide) bonds"/>
    <property type="evidence" value="ECO:0007669"/>
    <property type="project" value="TreeGrafter"/>
</dbReference>
<dbReference type="PANTHER" id="PTHR28583">
    <property type="entry name" value="ACID AMIDASE"/>
    <property type="match status" value="1"/>
</dbReference>
<reference evidence="2 3" key="1">
    <citation type="submission" date="2016-10" db="EMBL/GenBank/DDBJ databases">
        <authorList>
            <person name="de Groot N.N."/>
        </authorList>
    </citation>
    <scope>NUCLEOTIDE SEQUENCE [LARGE SCALE GENOMIC DNA]</scope>
    <source>
        <strain evidence="2 3">NE2</strain>
    </source>
</reference>
<gene>
    <name evidence="2" type="ORF">SAMN05444581_10918</name>
</gene>
<accession>A0A1I4A2G4</accession>
<evidence type="ECO:0000256" key="1">
    <source>
        <dbReference type="SAM" id="MobiDB-lite"/>
    </source>
</evidence>